<dbReference type="InterPro" id="IPR038365">
    <property type="entry name" value="EcoRII_C_sf"/>
</dbReference>
<dbReference type="Gene3D" id="3.40.91.80">
    <property type="match status" value="1"/>
</dbReference>
<comment type="caution">
    <text evidence="1">The sequence shown here is derived from an EMBL/GenBank/DDBJ whole genome shotgun (WGS) entry which is preliminary data.</text>
</comment>
<accession>S9SET9</accession>
<dbReference type="PATRIC" id="fig|1117108.3.peg.5195"/>
<proteinExistence type="predicted"/>
<evidence type="ECO:0000313" key="2">
    <source>
        <dbReference type="Proteomes" id="UP000015344"/>
    </source>
</evidence>
<organism evidence="1 2">
    <name type="scientific">Paenibacillus alvei TS-15</name>
    <dbReference type="NCBI Taxonomy" id="1117108"/>
    <lineage>
        <taxon>Bacteria</taxon>
        <taxon>Bacillati</taxon>
        <taxon>Bacillota</taxon>
        <taxon>Bacilli</taxon>
        <taxon>Bacillales</taxon>
        <taxon>Paenibacillaceae</taxon>
        <taxon>Paenibacillus</taxon>
    </lineage>
</organism>
<dbReference type="RefSeq" id="WP_021262197.1">
    <property type="nucleotide sequence ID" value="NZ_ATMT01000086.1"/>
</dbReference>
<dbReference type="eggNOG" id="ENOG503232N">
    <property type="taxonomic scope" value="Bacteria"/>
</dbReference>
<evidence type="ECO:0000313" key="1">
    <source>
        <dbReference type="EMBL" id="EPY04402.1"/>
    </source>
</evidence>
<protein>
    <recommendedName>
        <fullName evidence="3">Restriction endonuclease type II EcoRII C-terminal domain-containing protein</fullName>
    </recommendedName>
</protein>
<gene>
    <name evidence="1" type="ORF">PAALTS15_25124</name>
</gene>
<dbReference type="EMBL" id="ATMT01000086">
    <property type="protein sequence ID" value="EPY04402.1"/>
    <property type="molecule type" value="Genomic_DNA"/>
</dbReference>
<sequence length="357" mass="41374">MTNVLFKTKNDITSWEKAYWYLRLLINTDRYGGFHQNTNKLRKTADFILDAYNTSKSELDNDVRVEILLSLLNQLIMEGLRGGTGKYYQSVDLFEELKKYLLTPKDFYVFGVVIRDILLPTNLAIQAVPTVEGFSFAKAYATSLLDVKKAKALSTLIREWDLLTEDMCLNREREIIIDLFNGVKEKFQNDVDPTELDVLLTATCQEFERRTSQKRKQRAGKDLESATSFILDYFGIKGADGPEHFTAGMEVDNWVKDKRGWYIGISLKRTLRERWKQTYTTEIGLLDRFKIKYVIHLINNDRDLSDSKISEMGSYRHLFFVADDSKVLEELQDHVAIGQYLFPMSSLITKLKELTTT</sequence>
<reference evidence="1 2" key="1">
    <citation type="submission" date="2013-05" db="EMBL/GenBank/DDBJ databases">
        <authorList>
            <person name="Strain E.A."/>
            <person name="Brown E."/>
            <person name="Allard M.W."/>
            <person name="Luo Y.L."/>
        </authorList>
    </citation>
    <scope>NUCLEOTIDE SEQUENCE [LARGE SCALE GENOMIC DNA]</scope>
    <source>
        <strain evidence="1 2">TS-15</strain>
    </source>
</reference>
<name>S9SET9_PAEAL</name>
<evidence type="ECO:0008006" key="3">
    <source>
        <dbReference type="Google" id="ProtNLM"/>
    </source>
</evidence>
<dbReference type="Proteomes" id="UP000015344">
    <property type="component" value="Unassembled WGS sequence"/>
</dbReference>
<dbReference type="SUPFAM" id="SSF52980">
    <property type="entry name" value="Restriction endonuclease-like"/>
    <property type="match status" value="1"/>
</dbReference>
<dbReference type="AlphaFoldDB" id="S9SET9"/>
<dbReference type="InterPro" id="IPR011335">
    <property type="entry name" value="Restrct_endonuc-II-like"/>
</dbReference>